<dbReference type="NCBIfam" id="NF010624">
    <property type="entry name" value="PRK14017.1"/>
    <property type="match status" value="1"/>
</dbReference>
<dbReference type="GO" id="GO:0009063">
    <property type="term" value="P:amino acid catabolic process"/>
    <property type="evidence" value="ECO:0007669"/>
    <property type="project" value="InterPro"/>
</dbReference>
<dbReference type="SFLD" id="SFLDS00001">
    <property type="entry name" value="Enolase"/>
    <property type="match status" value="1"/>
</dbReference>
<dbReference type="RefSeq" id="WP_095672244.1">
    <property type="nucleotide sequence ID" value="NZ_CP016771.1"/>
</dbReference>
<organism evidence="3 4">
    <name type="scientific">Candidatus Nanopelagicus hibericus</name>
    <dbReference type="NCBI Taxonomy" id="1884915"/>
    <lineage>
        <taxon>Bacteria</taxon>
        <taxon>Bacillati</taxon>
        <taxon>Actinomycetota</taxon>
        <taxon>Actinomycetes</taxon>
        <taxon>Candidatus Nanopelagicales</taxon>
        <taxon>Candidatus Nanopelagicaceae</taxon>
        <taxon>Candidatus Nanopelagicus</taxon>
    </lineage>
</organism>
<evidence type="ECO:0000256" key="1">
    <source>
        <dbReference type="ARBA" id="ARBA00023239"/>
    </source>
</evidence>
<dbReference type="SFLD" id="SFLDG00179">
    <property type="entry name" value="mandelate_racemase"/>
    <property type="match status" value="1"/>
</dbReference>
<dbReference type="KEGG" id="nhi:B1s21160_02180"/>
<dbReference type="InterPro" id="IPR036849">
    <property type="entry name" value="Enolase-like_C_sf"/>
</dbReference>
<dbReference type="PANTHER" id="PTHR48080">
    <property type="entry name" value="D-GALACTONATE DEHYDRATASE-RELATED"/>
    <property type="match status" value="1"/>
</dbReference>
<dbReference type="Gene3D" id="3.20.20.120">
    <property type="entry name" value="Enolase-like C-terminal domain"/>
    <property type="match status" value="1"/>
</dbReference>
<dbReference type="GO" id="GO:0016829">
    <property type="term" value="F:lyase activity"/>
    <property type="evidence" value="ECO:0007669"/>
    <property type="project" value="UniProtKB-KW"/>
</dbReference>
<dbReference type="Pfam" id="PF02746">
    <property type="entry name" value="MR_MLE_N"/>
    <property type="match status" value="1"/>
</dbReference>
<dbReference type="EMBL" id="CP016771">
    <property type="protein sequence ID" value="ASY13157.1"/>
    <property type="molecule type" value="Genomic_DNA"/>
</dbReference>
<keyword evidence="1" id="KW-0456">Lyase</keyword>
<dbReference type="OrthoDB" id="9802699at2"/>
<gene>
    <name evidence="3" type="ORF">B1s21160_02180</name>
</gene>
<dbReference type="Pfam" id="PF13378">
    <property type="entry name" value="MR_MLE_C"/>
    <property type="match status" value="1"/>
</dbReference>
<evidence type="ECO:0000259" key="2">
    <source>
        <dbReference type="SMART" id="SM00922"/>
    </source>
</evidence>
<sequence>MKITKITTLVVNAKMRNWVVVQVFTDVPGLVGIGEATVEYQARAVVGAVEDLAPLIVGRDPRDIERNWQILYRHPFFKGGVTMMSALSGIDQALWDISAKDLNVPLWRLLGGLARDRIRMYDHLGGGSSDAVYNSDTVASFAEKMQQSIKDGFTAVKILAVPQTAPLGESAKLQHAHDLMASARSAAGPDVDIMIDFHGRTTAAMAIKYGEVLQPFNPLFLEEVVPPDQIEALKVARAGIKVPLAAGERWLHRSEFLPYLQAGLIDVAQPDVCHAGGVSEIRKISALCETFGVAMAPHNPLGPIATMVNIHLGLTTPNFLIQEVMRSDVPWRNEVFHGVPEIKNGYIYAPEKPGIGVEINEKEAQKHPFAGGQPVQWFHADGSVADW</sequence>
<dbReference type="Gene3D" id="3.30.390.10">
    <property type="entry name" value="Enolase-like, N-terminal domain"/>
    <property type="match status" value="1"/>
</dbReference>
<dbReference type="SUPFAM" id="SSF54826">
    <property type="entry name" value="Enolase N-terminal domain-like"/>
    <property type="match status" value="1"/>
</dbReference>
<dbReference type="InterPro" id="IPR013342">
    <property type="entry name" value="Mandelate_racemase_C"/>
</dbReference>
<proteinExistence type="predicted"/>
<evidence type="ECO:0000313" key="4">
    <source>
        <dbReference type="Proteomes" id="UP000217171"/>
    </source>
</evidence>
<name>A0A249K8M5_9ACTN</name>
<dbReference type="PANTHER" id="PTHR48080:SF2">
    <property type="entry name" value="D-GALACTONATE DEHYDRATASE"/>
    <property type="match status" value="1"/>
</dbReference>
<dbReference type="InterPro" id="IPR013341">
    <property type="entry name" value="Mandelate_racemase_N_dom"/>
</dbReference>
<reference evidence="3 4" key="1">
    <citation type="submission" date="2016-07" db="EMBL/GenBank/DDBJ databases">
        <title>High microdiversification within the ubiquitous acI lineage of Actinobacteria.</title>
        <authorList>
            <person name="Neuenschwander S.M."/>
            <person name="Salcher M."/>
            <person name="Ghai R."/>
            <person name="Pernthaler J."/>
        </authorList>
    </citation>
    <scope>NUCLEOTIDE SEQUENCE [LARGE SCALE GENOMIC DNA]</scope>
    <source>
        <strain evidence="3">MMS-21-160</strain>
    </source>
</reference>
<dbReference type="InterPro" id="IPR029017">
    <property type="entry name" value="Enolase-like_N"/>
</dbReference>
<dbReference type="InterPro" id="IPR029065">
    <property type="entry name" value="Enolase_C-like"/>
</dbReference>
<dbReference type="AlphaFoldDB" id="A0A249K8M5"/>
<dbReference type="SMART" id="SM00922">
    <property type="entry name" value="MR_MLE"/>
    <property type="match status" value="1"/>
</dbReference>
<protein>
    <submittedName>
        <fullName evidence="3">Galactonate dehydratase</fullName>
    </submittedName>
</protein>
<dbReference type="SUPFAM" id="SSF51604">
    <property type="entry name" value="Enolase C-terminal domain-like"/>
    <property type="match status" value="1"/>
</dbReference>
<dbReference type="InterPro" id="IPR018110">
    <property type="entry name" value="Mandel_Rmase/mucon_lact_enz_CS"/>
</dbReference>
<evidence type="ECO:0000313" key="3">
    <source>
        <dbReference type="EMBL" id="ASY13157.1"/>
    </source>
</evidence>
<feature type="domain" description="Mandelate racemase/muconate lactonizing enzyme C-terminal" evidence="2">
    <location>
        <begin position="138"/>
        <end position="243"/>
    </location>
</feature>
<accession>A0A249K8M5</accession>
<dbReference type="InterPro" id="IPR034593">
    <property type="entry name" value="DgoD-like"/>
</dbReference>
<dbReference type="Proteomes" id="UP000217171">
    <property type="component" value="Chromosome"/>
</dbReference>
<keyword evidence="4" id="KW-1185">Reference proteome</keyword>
<dbReference type="PROSITE" id="PS00908">
    <property type="entry name" value="MR_MLE_1"/>
    <property type="match status" value="1"/>
</dbReference>